<feature type="chain" id="PRO_5004487913" description="Phospholipid/glycerol acyltransferase domain-containing protein" evidence="8">
    <location>
        <begin position="29"/>
        <end position="304"/>
    </location>
</feature>
<dbReference type="GO" id="GO:0006629">
    <property type="term" value="P:lipid metabolic process"/>
    <property type="evidence" value="ECO:0007669"/>
    <property type="project" value="UniProtKB-KW"/>
</dbReference>
<protein>
    <recommendedName>
        <fullName evidence="11">Phospholipid/glycerol acyltransferase domain-containing protein</fullName>
    </recommendedName>
</protein>
<keyword evidence="4" id="KW-0443">Lipid metabolism</keyword>
<keyword evidence="2" id="KW-0812">Transmembrane</keyword>
<dbReference type="HOGENOM" id="CLU_946631_0_0_1"/>
<dbReference type="eggNOG" id="KOG2898">
    <property type="taxonomic scope" value="Eukaryota"/>
</dbReference>
<evidence type="ECO:0000256" key="2">
    <source>
        <dbReference type="ARBA" id="ARBA00022692"/>
    </source>
</evidence>
<dbReference type="PANTHER" id="PTHR23063">
    <property type="entry name" value="PHOSPHOLIPID ACYLTRANSFERASE"/>
    <property type="match status" value="1"/>
</dbReference>
<evidence type="ECO:0008006" key="11">
    <source>
        <dbReference type="Google" id="ProtNLM"/>
    </source>
</evidence>
<keyword evidence="10" id="KW-1185">Reference proteome</keyword>
<evidence type="ECO:0000256" key="1">
    <source>
        <dbReference type="ARBA" id="ARBA00022679"/>
    </source>
</evidence>
<dbReference type="GeneID" id="24112020"/>
<feature type="region of interest" description="Disordered" evidence="7">
    <location>
        <begin position="80"/>
        <end position="125"/>
    </location>
</feature>
<reference evidence="10" key="1">
    <citation type="journal article" date="2013" name="Genome Announc.">
        <title>Draft genome sequence of the basidiomycetous yeast-like fungus Pseudozyma hubeiensis SY62, which produces an abundant amount of the biosurfactant mannosylerythritol lipids.</title>
        <authorList>
            <person name="Konishi M."/>
            <person name="Hatada Y."/>
            <person name="Horiuchi J."/>
        </authorList>
    </citation>
    <scope>NUCLEOTIDE SEQUENCE [LARGE SCALE GENOMIC DNA]</scope>
    <source>
        <strain evidence="10">SY62</strain>
    </source>
</reference>
<evidence type="ECO:0000256" key="6">
    <source>
        <dbReference type="ARBA" id="ARBA00023315"/>
    </source>
</evidence>
<evidence type="ECO:0000256" key="3">
    <source>
        <dbReference type="ARBA" id="ARBA00022989"/>
    </source>
</evidence>
<dbReference type="GO" id="GO:0016746">
    <property type="term" value="F:acyltransferase activity"/>
    <property type="evidence" value="ECO:0007669"/>
    <property type="project" value="UniProtKB-KW"/>
</dbReference>
<keyword evidence="6" id="KW-0012">Acyltransferase</keyword>
<feature type="signal peptide" evidence="8">
    <location>
        <begin position="1"/>
        <end position="28"/>
    </location>
</feature>
<dbReference type="STRING" id="1305764.R9PCR3"/>
<keyword evidence="3" id="KW-1133">Transmembrane helix</keyword>
<gene>
    <name evidence="9" type="ORF">PHSY_006753</name>
</gene>
<evidence type="ECO:0000256" key="8">
    <source>
        <dbReference type="SAM" id="SignalP"/>
    </source>
</evidence>
<feature type="compositionally biased region" description="Low complexity" evidence="7">
    <location>
        <begin position="114"/>
        <end position="125"/>
    </location>
</feature>
<evidence type="ECO:0000256" key="4">
    <source>
        <dbReference type="ARBA" id="ARBA00023098"/>
    </source>
</evidence>
<dbReference type="PANTHER" id="PTHR23063:SF60">
    <property type="entry name" value="LYSOPHOSPHATIDIC ACID:OLEOYL-COA ACYLTRANSFERASE 1"/>
    <property type="match status" value="1"/>
</dbReference>
<keyword evidence="1" id="KW-0808">Transferase</keyword>
<dbReference type="AlphaFoldDB" id="R9PCR3"/>
<keyword evidence="5" id="KW-0472">Membrane</keyword>
<evidence type="ECO:0000313" key="9">
    <source>
        <dbReference type="EMBL" id="GAC99154.1"/>
    </source>
</evidence>
<dbReference type="EMBL" id="DF238824">
    <property type="protein sequence ID" value="GAC99154.1"/>
    <property type="molecule type" value="Genomic_DNA"/>
</dbReference>
<sequence>MYLGGSAIGLRLVLFSLGFVRLPVETAARRGDRSTKQLAGSIAEARRGDLIVANHSSWIDLLIVSYLYPGVQFLVPVTNESPTAPQQQPDAAAAGSKKRTPKKNAMSANTRIVTPNSTTSSTPSSDISVIGYTVLPLSSALRFVGSLPPSRRQLVTQIHPDIATALSQSSTPLALFPEGTTSNNRALLTFSLLPTTQPNPTHTTHLLTLKYNPPTPTSVTSVYTTPTPSNSIVKHSAKIVFLSNPVRSVAVRWTTHQHQGSSGEGWGEELAQAVSNLARLKRTSIGWSAKWEFLQMVMARSKRS</sequence>
<evidence type="ECO:0000256" key="7">
    <source>
        <dbReference type="SAM" id="MobiDB-lite"/>
    </source>
</evidence>
<accession>R9PCR3</accession>
<dbReference type="OrthoDB" id="272512at2759"/>
<feature type="compositionally biased region" description="Low complexity" evidence="7">
    <location>
        <begin position="82"/>
        <end position="94"/>
    </location>
</feature>
<keyword evidence="8" id="KW-0732">Signal</keyword>
<organism evidence="9 10">
    <name type="scientific">Pseudozyma hubeiensis (strain SY62)</name>
    <name type="common">Yeast</name>
    <dbReference type="NCBI Taxonomy" id="1305764"/>
    <lineage>
        <taxon>Eukaryota</taxon>
        <taxon>Fungi</taxon>
        <taxon>Dikarya</taxon>
        <taxon>Basidiomycota</taxon>
        <taxon>Ustilaginomycotina</taxon>
        <taxon>Ustilaginomycetes</taxon>
        <taxon>Ustilaginales</taxon>
        <taxon>Ustilaginaceae</taxon>
        <taxon>Pseudozyma</taxon>
    </lineage>
</organism>
<name>R9PCR3_PSEHS</name>
<evidence type="ECO:0000313" key="10">
    <source>
        <dbReference type="Proteomes" id="UP000014071"/>
    </source>
</evidence>
<dbReference type="RefSeq" id="XP_012192741.1">
    <property type="nucleotide sequence ID" value="XM_012337351.1"/>
</dbReference>
<evidence type="ECO:0000256" key="5">
    <source>
        <dbReference type="ARBA" id="ARBA00023136"/>
    </source>
</evidence>
<proteinExistence type="predicted"/>
<dbReference type="Proteomes" id="UP000014071">
    <property type="component" value="Unassembled WGS sequence"/>
</dbReference>